<evidence type="ECO:0000256" key="3">
    <source>
        <dbReference type="ARBA" id="ARBA00022723"/>
    </source>
</evidence>
<dbReference type="InterPro" id="IPR003439">
    <property type="entry name" value="ABC_transporter-like_ATP-bd"/>
</dbReference>
<dbReference type="NCBIfam" id="NF001503">
    <property type="entry name" value="PRK00349.1"/>
    <property type="match status" value="1"/>
</dbReference>
<evidence type="ECO:0000256" key="1">
    <source>
        <dbReference type="ARBA" id="ARBA00004496"/>
    </source>
</evidence>
<dbReference type="InterPro" id="IPR041552">
    <property type="entry name" value="UvrA_DNA-bd"/>
</dbReference>
<dbReference type="NCBIfam" id="TIGR00630">
    <property type="entry name" value="uvra"/>
    <property type="match status" value="1"/>
</dbReference>
<dbReference type="Gene3D" id="1.10.8.280">
    <property type="entry name" value="ABC transporter ATPase domain-like"/>
    <property type="match status" value="1"/>
</dbReference>
<dbReference type="InterPro" id="IPR013815">
    <property type="entry name" value="ATP_grasp_subdomain_1"/>
</dbReference>
<dbReference type="PROSITE" id="PS50893">
    <property type="entry name" value="ABC_TRANSPORTER_2"/>
    <property type="match status" value="1"/>
</dbReference>
<evidence type="ECO:0000256" key="9">
    <source>
        <dbReference type="ARBA" id="ARBA00022833"/>
    </source>
</evidence>
<gene>
    <name evidence="18" type="ORF">DGD08_18710</name>
</gene>
<keyword evidence="8" id="KW-0863">Zinc-finger</keyword>
<evidence type="ECO:0000256" key="7">
    <source>
        <dbReference type="ARBA" id="ARBA00022769"/>
    </source>
</evidence>
<dbReference type="EMBL" id="DPIY01000012">
    <property type="protein sequence ID" value="HCT59238.1"/>
    <property type="molecule type" value="Genomic_DNA"/>
</dbReference>
<name>A0A3D4VF47_9BACT</name>
<evidence type="ECO:0000256" key="11">
    <source>
        <dbReference type="ARBA" id="ARBA00022881"/>
    </source>
</evidence>
<dbReference type="GO" id="GO:0008270">
    <property type="term" value="F:zinc ion binding"/>
    <property type="evidence" value="ECO:0007669"/>
    <property type="project" value="UniProtKB-KW"/>
</dbReference>
<evidence type="ECO:0000256" key="14">
    <source>
        <dbReference type="ARBA" id="ARBA00038000"/>
    </source>
</evidence>
<dbReference type="GO" id="GO:0009380">
    <property type="term" value="C:excinuclease repair complex"/>
    <property type="evidence" value="ECO:0007669"/>
    <property type="project" value="InterPro"/>
</dbReference>
<dbReference type="AlphaFoldDB" id="A0A3D4VF47"/>
<protein>
    <recommendedName>
        <fullName evidence="15">UvrABC system protein A</fullName>
    </recommendedName>
    <alternativeName>
        <fullName evidence="16">Excinuclease ABC subunit A</fullName>
    </alternativeName>
</protein>
<accession>A0A3D4VF47</accession>
<dbReference type="InterPro" id="IPR027417">
    <property type="entry name" value="P-loop_NTPase"/>
</dbReference>
<keyword evidence="12" id="KW-0238">DNA-binding</keyword>
<comment type="similarity">
    <text evidence="14">Belongs to the ABC transporter superfamily. UvrA family.</text>
</comment>
<keyword evidence="10" id="KW-0067">ATP-binding</keyword>
<dbReference type="CDD" id="cd03271">
    <property type="entry name" value="ABC_UvrA_II"/>
    <property type="match status" value="1"/>
</dbReference>
<keyword evidence="2" id="KW-0963">Cytoplasm</keyword>
<evidence type="ECO:0000256" key="4">
    <source>
        <dbReference type="ARBA" id="ARBA00022737"/>
    </source>
</evidence>
<dbReference type="GO" id="GO:0005524">
    <property type="term" value="F:ATP binding"/>
    <property type="evidence" value="ECO:0007669"/>
    <property type="project" value="UniProtKB-KW"/>
</dbReference>
<keyword evidence="9" id="KW-0862">Zinc</keyword>
<keyword evidence="11" id="KW-0267">Excision nuclease</keyword>
<dbReference type="Pfam" id="PF17760">
    <property type="entry name" value="UvrA_inter"/>
    <property type="match status" value="1"/>
</dbReference>
<keyword evidence="4" id="KW-0677">Repeat</keyword>
<dbReference type="GO" id="GO:0004518">
    <property type="term" value="F:nuclease activity"/>
    <property type="evidence" value="ECO:0007669"/>
    <property type="project" value="UniProtKB-KW"/>
</dbReference>
<reference evidence="18 19" key="1">
    <citation type="journal article" date="2018" name="Nat. Biotechnol.">
        <title>A standardized bacterial taxonomy based on genome phylogeny substantially revises the tree of life.</title>
        <authorList>
            <person name="Parks D.H."/>
            <person name="Chuvochina M."/>
            <person name="Waite D.W."/>
            <person name="Rinke C."/>
            <person name="Skarshewski A."/>
            <person name="Chaumeil P.A."/>
            <person name="Hugenholtz P."/>
        </authorList>
    </citation>
    <scope>NUCLEOTIDE SEQUENCE [LARGE SCALE GENOMIC DNA]</scope>
    <source>
        <strain evidence="18">UBA8844</strain>
    </source>
</reference>
<comment type="subcellular location">
    <subcellularLocation>
        <location evidence="1">Cytoplasm</location>
    </subcellularLocation>
</comment>
<dbReference type="InterPro" id="IPR003593">
    <property type="entry name" value="AAA+_ATPase"/>
</dbReference>
<keyword evidence="6" id="KW-0227">DNA damage</keyword>
<proteinExistence type="inferred from homology"/>
<dbReference type="InterPro" id="IPR017871">
    <property type="entry name" value="ABC_transporter-like_CS"/>
</dbReference>
<dbReference type="PANTHER" id="PTHR43152">
    <property type="entry name" value="UVRABC SYSTEM PROTEIN A"/>
    <property type="match status" value="1"/>
</dbReference>
<keyword evidence="7" id="KW-0228">DNA excision</keyword>
<evidence type="ECO:0000256" key="12">
    <source>
        <dbReference type="ARBA" id="ARBA00023125"/>
    </source>
</evidence>
<evidence type="ECO:0000256" key="16">
    <source>
        <dbReference type="ARBA" id="ARBA00042156"/>
    </source>
</evidence>
<comment type="caution">
    <text evidence="18">The sequence shown here is derived from an EMBL/GenBank/DDBJ whole genome shotgun (WGS) entry which is preliminary data.</text>
</comment>
<dbReference type="PROSITE" id="PS00211">
    <property type="entry name" value="ABC_TRANSPORTER_1"/>
    <property type="match status" value="2"/>
</dbReference>
<organism evidence="18 19">
    <name type="scientific">Gemmatimonas aurantiaca</name>
    <dbReference type="NCBI Taxonomy" id="173480"/>
    <lineage>
        <taxon>Bacteria</taxon>
        <taxon>Pseudomonadati</taxon>
        <taxon>Gemmatimonadota</taxon>
        <taxon>Gemmatimonadia</taxon>
        <taxon>Gemmatimonadales</taxon>
        <taxon>Gemmatimonadaceae</taxon>
        <taxon>Gemmatimonas</taxon>
    </lineage>
</organism>
<dbReference type="PANTHER" id="PTHR43152:SF3">
    <property type="entry name" value="UVRABC SYSTEM PROTEIN A"/>
    <property type="match status" value="1"/>
</dbReference>
<dbReference type="GO" id="GO:0016887">
    <property type="term" value="F:ATP hydrolysis activity"/>
    <property type="evidence" value="ECO:0007669"/>
    <property type="project" value="InterPro"/>
</dbReference>
<dbReference type="Gene3D" id="3.40.50.300">
    <property type="entry name" value="P-loop containing nucleotide triphosphate hydrolases"/>
    <property type="match status" value="2"/>
</dbReference>
<evidence type="ECO:0000313" key="18">
    <source>
        <dbReference type="EMBL" id="HCT59238.1"/>
    </source>
</evidence>
<dbReference type="InterPro" id="IPR004602">
    <property type="entry name" value="UvrA"/>
</dbReference>
<evidence type="ECO:0000256" key="10">
    <source>
        <dbReference type="ARBA" id="ARBA00022840"/>
    </source>
</evidence>
<evidence type="ECO:0000256" key="2">
    <source>
        <dbReference type="ARBA" id="ARBA00022490"/>
    </source>
</evidence>
<keyword evidence="3" id="KW-0479">Metal-binding</keyword>
<dbReference type="Pfam" id="PF17755">
    <property type="entry name" value="UvrA_DNA-bind"/>
    <property type="match status" value="1"/>
</dbReference>
<evidence type="ECO:0000259" key="17">
    <source>
        <dbReference type="PROSITE" id="PS50893"/>
    </source>
</evidence>
<evidence type="ECO:0000256" key="15">
    <source>
        <dbReference type="ARBA" id="ARBA00039316"/>
    </source>
</evidence>
<dbReference type="GO" id="GO:0003677">
    <property type="term" value="F:DNA binding"/>
    <property type="evidence" value="ECO:0007669"/>
    <property type="project" value="UniProtKB-KW"/>
</dbReference>
<evidence type="ECO:0000256" key="8">
    <source>
        <dbReference type="ARBA" id="ARBA00022771"/>
    </source>
</evidence>
<evidence type="ECO:0000256" key="6">
    <source>
        <dbReference type="ARBA" id="ARBA00022763"/>
    </source>
</evidence>
<feature type="domain" description="ABC transporter" evidence="17">
    <location>
        <begin position="628"/>
        <end position="961"/>
    </location>
</feature>
<dbReference type="Gene3D" id="1.20.1580.10">
    <property type="entry name" value="ABC transporter ATPase like domain"/>
    <property type="match status" value="2"/>
</dbReference>
<keyword evidence="5" id="KW-0547">Nucleotide-binding</keyword>
<evidence type="ECO:0000256" key="13">
    <source>
        <dbReference type="ARBA" id="ARBA00023204"/>
    </source>
</evidence>
<dbReference type="SUPFAM" id="SSF52540">
    <property type="entry name" value="P-loop containing nucleoside triphosphate hydrolases"/>
    <property type="match status" value="2"/>
</dbReference>
<dbReference type="GO" id="GO:0006289">
    <property type="term" value="P:nucleotide-excision repair"/>
    <property type="evidence" value="ECO:0007669"/>
    <property type="project" value="InterPro"/>
</dbReference>
<evidence type="ECO:0000313" key="19">
    <source>
        <dbReference type="Proteomes" id="UP000264071"/>
    </source>
</evidence>
<sequence>MSTKKTAAKRAAPRTTVAVQGARVHNLRNVSVEIPRDRLVVVTGLSGSGKSSLAFDTIYAEGQRRYMESLSSFAKRFVAQVSKPDVDFIFGLSPVISIEQKTIASNPRSTVGTMTDVASYLNLLFATIGEPHCPRTGELVPSRSASQILEAILSLPDGTEVELRAPLFKVYGEELDVVFTEVRKKGCRQVVVDGATIDLAEETELDTALVQQMDAIVDRLVVRRRNEKALKAAIGAALLVGDGLVQIHIIKGRTKAEIAKFHATHSSATQHFIYGDISPEYFQFNNPEAACRTCGGLGVDKLTHPDLLIPDPKRSIRGGCFVREAYRYNPDTWDGRIMWTLSTLQGFSLDTPWQDLDASARHAVLYGMERRFRTEAPPDSTVRRADWDRHEVGFSGIARRIERNYRRYRQRGEGDSRMEAWLDKVMVEHTCPDCRGTRLRATRLLFTVQGQSVHDLGAMHFDELHAFLGRVKPVGRGAGAGQQILDEIRGRLSLLLGIGLDYLSFNRRSGTLSGGESQRIRLSTQIGSGLMGMLYVLDEPSIGLHPKDNAKMIATLERLRDIGNTVLVVEHDEDTVRAADHIVEMGPGPGVHGGTVVVQGTVQDILRCKASPTGQFLSGARSIALPEKRRQGTGHSLVIRGARENNLRNVTVEIPLGTLVAITGASGSGKSTLVNDILYRALWKRLEDTRTLPGEHDGVDGMEHVHKVVSIDQSPIGRNSRSNPATYVGFYDTIRDLFTAEPLSVEREYKAGRFSFNVKGGRCEECQGEGVITTQMYFMPDVEVICGACKGARFNAETLDVTVRGKTIDDVLNMSIEEAVQFFRDEPVIARRVDVLNTLGLGYLTIGQSATTLSGGEAQRVKIAAELSKLQRTKHTVYILDEPTTGLHLADVVRLLQSLNRLADSGHTVILIEHHLDVIKTADHVIDLGPDGGHAGGTIVAQGTPEVIASTKASHTGRFLREKLPPAPRRR</sequence>
<dbReference type="InterPro" id="IPR041102">
    <property type="entry name" value="UvrA_inter"/>
</dbReference>
<dbReference type="Proteomes" id="UP000264071">
    <property type="component" value="Unassembled WGS sequence"/>
</dbReference>
<evidence type="ECO:0000256" key="5">
    <source>
        <dbReference type="ARBA" id="ARBA00022741"/>
    </source>
</evidence>
<keyword evidence="13" id="KW-0234">DNA repair</keyword>
<dbReference type="GO" id="GO:0005737">
    <property type="term" value="C:cytoplasm"/>
    <property type="evidence" value="ECO:0007669"/>
    <property type="project" value="UniProtKB-SubCell"/>
</dbReference>
<dbReference type="SMART" id="SM00382">
    <property type="entry name" value="AAA"/>
    <property type="match status" value="1"/>
</dbReference>
<dbReference type="Gene3D" id="3.30.1490.20">
    <property type="entry name" value="ATP-grasp fold, A domain"/>
    <property type="match status" value="1"/>
</dbReference>